<organism evidence="1">
    <name type="scientific">Kribbella sp. HUAS MG21</name>
    <dbReference type="NCBI Taxonomy" id="3160966"/>
    <lineage>
        <taxon>Bacteria</taxon>
        <taxon>Bacillati</taxon>
        <taxon>Actinomycetota</taxon>
        <taxon>Actinomycetes</taxon>
        <taxon>Propionibacteriales</taxon>
        <taxon>Kribbellaceae</taxon>
        <taxon>Kribbella</taxon>
    </lineage>
</organism>
<gene>
    <name evidence="1" type="ORF">ABN611_04730</name>
</gene>
<dbReference type="RefSeq" id="WP_350278533.1">
    <property type="nucleotide sequence ID" value="NZ_CP158165.1"/>
</dbReference>
<evidence type="ECO:0008006" key="2">
    <source>
        <dbReference type="Google" id="ProtNLM"/>
    </source>
</evidence>
<accession>A0AAU7TGE2</accession>
<sequence length="56" mass="6349">MVLVYYSASQEPHPASVVIQSAVPEDGRWVLRGFETEDPQHVAVEVRTNRISVELR</sequence>
<reference evidence="1" key="1">
    <citation type="submission" date="2024-06" db="EMBL/GenBank/DDBJ databases">
        <title>Kribbella sp. strain HUAS MG21 genome sequences.</title>
        <authorList>
            <person name="Mo P."/>
        </authorList>
    </citation>
    <scope>NUCLEOTIDE SEQUENCE</scope>
    <source>
        <strain evidence="1">HUAS MG21</strain>
    </source>
</reference>
<evidence type="ECO:0000313" key="1">
    <source>
        <dbReference type="EMBL" id="XBV25725.1"/>
    </source>
</evidence>
<protein>
    <recommendedName>
        <fullName evidence="2">WYL domain-containing protein</fullName>
    </recommendedName>
</protein>
<proteinExistence type="predicted"/>
<dbReference type="AlphaFoldDB" id="A0AAU7TGE2"/>
<dbReference type="EMBL" id="CP158165">
    <property type="protein sequence ID" value="XBV25725.1"/>
    <property type="molecule type" value="Genomic_DNA"/>
</dbReference>
<name>A0AAU7TGE2_9ACTN</name>